<accession>U9U0L4</accession>
<evidence type="ECO:0000313" key="1">
    <source>
        <dbReference type="EMBL" id="ESA13212.1"/>
    </source>
</evidence>
<dbReference type="AlphaFoldDB" id="U9U0L4"/>
<gene>
    <name evidence="1" type="ORF">GLOINDRAFT_95996</name>
</gene>
<name>U9U0L4_RHIID</name>
<protein>
    <submittedName>
        <fullName evidence="1">Uncharacterized protein</fullName>
    </submittedName>
</protein>
<proteinExistence type="predicted"/>
<dbReference type="HOGENOM" id="CLU_2122342_0_0_1"/>
<organism evidence="1">
    <name type="scientific">Rhizophagus irregularis (strain DAOM 181602 / DAOM 197198 / MUCL 43194)</name>
    <name type="common">Arbuscular mycorrhizal fungus</name>
    <name type="synonym">Glomus intraradices</name>
    <dbReference type="NCBI Taxonomy" id="747089"/>
    <lineage>
        <taxon>Eukaryota</taxon>
        <taxon>Fungi</taxon>
        <taxon>Fungi incertae sedis</taxon>
        <taxon>Mucoromycota</taxon>
        <taxon>Glomeromycotina</taxon>
        <taxon>Glomeromycetes</taxon>
        <taxon>Glomerales</taxon>
        <taxon>Glomeraceae</taxon>
        <taxon>Rhizophagus</taxon>
    </lineage>
</organism>
<sequence>MFLRKVEFFGLAMDRNSSKFRFIENTYGSELFPKACELSFVRVVHGACRIMVNNERKYTVTQKCGLKCAILPARFLAHKRNLRTTQLNYEIFSNFLTLIGIMEEKYHYKVRQII</sequence>
<reference evidence="1" key="1">
    <citation type="submission" date="2013-07" db="EMBL/GenBank/DDBJ databases">
        <title>The genome of an arbuscular mycorrhizal fungus provides insights into the evolution of the oldest plant symbiosis.</title>
        <authorList>
            <consortium name="DOE Joint Genome Institute"/>
            <person name="Tisserant E."/>
            <person name="Malbreil M."/>
            <person name="Kuo A."/>
            <person name="Kohler A."/>
            <person name="Symeonidi A."/>
            <person name="Balestrini R."/>
            <person name="Charron P."/>
            <person name="Duensing N."/>
            <person name="Frei-dit-Frey N."/>
            <person name="Gianinazzi-Pearson V."/>
            <person name="Gilbert B."/>
            <person name="Handa Y."/>
            <person name="Hijri M."/>
            <person name="Kaul R."/>
            <person name="Kawaguchi M."/>
            <person name="Krajinski F."/>
            <person name="Lammers P."/>
            <person name="Lapierre D."/>
            <person name="Masclaux F.G."/>
            <person name="Murat C."/>
            <person name="Morin E."/>
            <person name="Ndikumana S."/>
            <person name="Pagni M."/>
            <person name="Petitpierre D."/>
            <person name="Requena N."/>
            <person name="Rosikiewicz P."/>
            <person name="Riley R."/>
            <person name="Saito K."/>
            <person name="San Clemente H."/>
            <person name="Shapiro H."/>
            <person name="van Tuinen D."/>
            <person name="Becard G."/>
            <person name="Bonfante P."/>
            <person name="Paszkowski U."/>
            <person name="Shachar-Hill Y."/>
            <person name="Young J.P."/>
            <person name="Sanders I.R."/>
            <person name="Henrissat B."/>
            <person name="Rensing S.A."/>
            <person name="Grigoriev I.V."/>
            <person name="Corradi N."/>
            <person name="Roux C."/>
            <person name="Martin F."/>
        </authorList>
    </citation>
    <scope>NUCLEOTIDE SEQUENCE</scope>
    <source>
        <strain evidence="1">DAOM 197198</strain>
    </source>
</reference>
<dbReference type="EMBL" id="KI284125">
    <property type="protein sequence ID" value="ESA13212.1"/>
    <property type="molecule type" value="Genomic_DNA"/>
</dbReference>